<feature type="compositionally biased region" description="Polar residues" evidence="1">
    <location>
        <begin position="325"/>
        <end position="340"/>
    </location>
</feature>
<dbReference type="PROSITE" id="PS50280">
    <property type="entry name" value="SET"/>
    <property type="match status" value="1"/>
</dbReference>
<feature type="compositionally biased region" description="Basic and acidic residues" evidence="1">
    <location>
        <begin position="1130"/>
        <end position="1139"/>
    </location>
</feature>
<keyword evidence="4" id="KW-1185">Reference proteome</keyword>
<accession>A0AAW1WIB4</accession>
<evidence type="ECO:0000256" key="1">
    <source>
        <dbReference type="SAM" id="MobiDB-lite"/>
    </source>
</evidence>
<dbReference type="Gene3D" id="2.170.270.10">
    <property type="entry name" value="SET domain"/>
    <property type="match status" value="1"/>
</dbReference>
<dbReference type="SUPFAM" id="SSF82199">
    <property type="entry name" value="SET domain"/>
    <property type="match status" value="1"/>
</dbReference>
<name>A0AAW1WIB4_RUBAR</name>
<dbReference type="SUPFAM" id="SSF81383">
    <property type="entry name" value="F-box domain"/>
    <property type="match status" value="1"/>
</dbReference>
<evidence type="ECO:0000313" key="3">
    <source>
        <dbReference type="EMBL" id="KAK9924609.1"/>
    </source>
</evidence>
<dbReference type="PANTHER" id="PTHR46655:SF1">
    <property type="entry name" value="HISTONE-LYSINE N-METHYLTRANSFERASE ATXR3"/>
    <property type="match status" value="1"/>
</dbReference>
<feature type="compositionally biased region" description="Basic and acidic residues" evidence="1">
    <location>
        <begin position="299"/>
        <end position="318"/>
    </location>
</feature>
<feature type="compositionally biased region" description="Basic and acidic residues" evidence="1">
    <location>
        <begin position="69"/>
        <end position="101"/>
    </location>
</feature>
<dbReference type="InterPro" id="IPR046341">
    <property type="entry name" value="SET_dom_sf"/>
</dbReference>
<feature type="compositionally biased region" description="Basic and acidic residues" evidence="1">
    <location>
        <begin position="518"/>
        <end position="530"/>
    </location>
</feature>
<comment type="caution">
    <text evidence="3">The sequence shown here is derived from an EMBL/GenBank/DDBJ whole genome shotgun (WGS) entry which is preliminary data.</text>
</comment>
<dbReference type="InterPro" id="IPR057851">
    <property type="entry name" value="ATXR3_GYF"/>
</dbReference>
<dbReference type="EMBL" id="JBEDUW010000006">
    <property type="protein sequence ID" value="KAK9924609.1"/>
    <property type="molecule type" value="Genomic_DNA"/>
</dbReference>
<organism evidence="3 4">
    <name type="scientific">Rubus argutus</name>
    <name type="common">Southern blackberry</name>
    <dbReference type="NCBI Taxonomy" id="59490"/>
    <lineage>
        <taxon>Eukaryota</taxon>
        <taxon>Viridiplantae</taxon>
        <taxon>Streptophyta</taxon>
        <taxon>Embryophyta</taxon>
        <taxon>Tracheophyta</taxon>
        <taxon>Spermatophyta</taxon>
        <taxon>Magnoliopsida</taxon>
        <taxon>eudicotyledons</taxon>
        <taxon>Gunneridae</taxon>
        <taxon>Pentapetalae</taxon>
        <taxon>rosids</taxon>
        <taxon>fabids</taxon>
        <taxon>Rosales</taxon>
        <taxon>Rosaceae</taxon>
        <taxon>Rosoideae</taxon>
        <taxon>Rosoideae incertae sedis</taxon>
        <taxon>Rubus</taxon>
    </lineage>
</organism>
<feature type="compositionally biased region" description="Basic and acidic residues" evidence="1">
    <location>
        <begin position="160"/>
        <end position="188"/>
    </location>
</feature>
<dbReference type="InterPro" id="IPR036047">
    <property type="entry name" value="F-box-like_dom_sf"/>
</dbReference>
<feature type="compositionally biased region" description="Low complexity" evidence="1">
    <location>
        <begin position="1695"/>
        <end position="1706"/>
    </location>
</feature>
<feature type="compositionally biased region" description="Basic and acidic residues" evidence="1">
    <location>
        <begin position="273"/>
        <end position="284"/>
    </location>
</feature>
<feature type="compositionally biased region" description="Basic and acidic residues" evidence="1">
    <location>
        <begin position="1670"/>
        <end position="1680"/>
    </location>
</feature>
<dbReference type="Proteomes" id="UP001457282">
    <property type="component" value="Unassembled WGS sequence"/>
</dbReference>
<dbReference type="Pfam" id="PF19633">
    <property type="entry name" value="SDG2_C"/>
    <property type="match status" value="1"/>
</dbReference>
<feature type="region of interest" description="Disordered" evidence="1">
    <location>
        <begin position="1001"/>
        <end position="1049"/>
    </location>
</feature>
<feature type="region of interest" description="Disordered" evidence="1">
    <location>
        <begin position="50"/>
        <end position="207"/>
    </location>
</feature>
<dbReference type="InterPro" id="IPR045606">
    <property type="entry name" value="ATXR3_C"/>
</dbReference>
<feature type="compositionally biased region" description="Basic and acidic residues" evidence="1">
    <location>
        <begin position="196"/>
        <end position="207"/>
    </location>
</feature>
<dbReference type="CDD" id="cd10531">
    <property type="entry name" value="SET_SETD2-like"/>
    <property type="match status" value="1"/>
</dbReference>
<feature type="domain" description="SET" evidence="2">
    <location>
        <begin position="1893"/>
        <end position="2032"/>
    </location>
</feature>
<evidence type="ECO:0000259" key="2">
    <source>
        <dbReference type="PROSITE" id="PS50280"/>
    </source>
</evidence>
<feature type="compositionally biased region" description="Basic and acidic residues" evidence="1">
    <location>
        <begin position="432"/>
        <end position="511"/>
    </location>
</feature>
<dbReference type="PANTHER" id="PTHR46655">
    <property type="entry name" value="HISTONE-LYSINE N-METHYLTRANSFERASE ATXR3"/>
    <property type="match status" value="1"/>
</dbReference>
<protein>
    <recommendedName>
        <fullName evidence="2">SET domain-containing protein</fullName>
    </recommendedName>
</protein>
<feature type="region of interest" description="Disordered" evidence="1">
    <location>
        <begin position="1654"/>
        <end position="1716"/>
    </location>
</feature>
<feature type="region of interest" description="Disordered" evidence="1">
    <location>
        <begin position="1124"/>
        <end position="1145"/>
    </location>
</feature>
<evidence type="ECO:0000313" key="4">
    <source>
        <dbReference type="Proteomes" id="UP001457282"/>
    </source>
</evidence>
<dbReference type="Pfam" id="PF25531">
    <property type="entry name" value="GYF_ATXR3"/>
    <property type="match status" value="2"/>
</dbReference>
<feature type="compositionally biased region" description="Basic and acidic residues" evidence="1">
    <location>
        <begin position="573"/>
        <end position="591"/>
    </location>
</feature>
<reference evidence="3 4" key="1">
    <citation type="journal article" date="2023" name="G3 (Bethesda)">
        <title>A chromosome-length genome assembly and annotation of blackberry (Rubus argutus, cv. 'Hillquist').</title>
        <authorList>
            <person name="Bruna T."/>
            <person name="Aryal R."/>
            <person name="Dudchenko O."/>
            <person name="Sargent D.J."/>
            <person name="Mead D."/>
            <person name="Buti M."/>
            <person name="Cavallini A."/>
            <person name="Hytonen T."/>
            <person name="Andres J."/>
            <person name="Pham M."/>
            <person name="Weisz D."/>
            <person name="Mascagni F."/>
            <person name="Usai G."/>
            <person name="Natali L."/>
            <person name="Bassil N."/>
            <person name="Fernandez G.E."/>
            <person name="Lomsadze A."/>
            <person name="Armour M."/>
            <person name="Olukolu B."/>
            <person name="Poorten T."/>
            <person name="Britton C."/>
            <person name="Davik J."/>
            <person name="Ashrafi H."/>
            <person name="Aiden E.L."/>
            <person name="Borodovsky M."/>
            <person name="Worthington M."/>
        </authorList>
    </citation>
    <scope>NUCLEOTIDE SEQUENCE [LARGE SCALE GENOMIC DNA]</scope>
    <source>
        <strain evidence="3">PI 553951</strain>
    </source>
</reference>
<sequence>MGDGGVACMPLQHNIMDRFPIQEQTTLCGGNNANNGFNSKPVVKKKVMKIKKKLVKKPKAGVSKNNNVESEKSEPRLVKGEKSDTKEAENSGAKEGKKTTEGQKSGATEGENIGTKEGQKTGTKEAENSATKEVENDENVEEKKEEVEEGELGTLNGEFVPEKWRRSEVEKEEIAGEKWRRSEVEKGGESFSGKLRKGDADIFPDKTRNSEAEFGSWRLPKDEIERGEYIPDRWQKGELARDDYIHRKLPTRYDMGRGRGRGWKFESPSGKYPNDDGFRRKDFSRGGGQHSKSTFRWDSGQERNTRISSKIVDDEGVYKNEYGNEYSNGKSQAKEYSSVNRLKRYGPDSNGSERKHYGDYGDYAGLKSRKLSDESSRSAHSEHYSHRSVERSYRNPSYRVASDKYTSRHYEPTLSSRVVYDRHGRSPGLSERSPRDRARYYDHLDRSPVRRDRSPYDHERSPYGREKSPYGREKSSPFGREKSPYGRERSPHGRERSPYGRERSPYGRERSPYVLERSPYDRSRNYDHRNRTLSPQDRPRYHDRRDHTPNHSERSPRDRGRPTSYRGTGRKSGASDRRTSQFKVHEDKLVLKDPSGTDSNSSAQECQDRSSVLDINGSVETNANSESHKEEPSQSPSINCKETSHISIAPTEELPSMEEDMDICDTPPHVPVIADSSSGKWFYLDYCGVECGPSKLCELKALVEEGALLSDHMVKYSDSDRWVTVENAVSPLVTVNFPSIVSDSITGLVSPPEAPGNLLADTGHTGHYGTQSGSLPGFCADVGSEPQEDLHIEERVGALMEGLAVIPGRELEAVGEVLQMSFEYAQLEVWGNIEGFARGPIGEQNDQKTEEPQFSDIKMKEVAEIGLTVPSDKDVYACVDPGDWFSGRWSCKGGDWKRNDEGVQDRSSRKKLVVNDGFPLCQMSKAGYEDPRWHRKDELYYPSQTRRLDLPTWAFSCPDDASKLSQSKPTVIKGVKGTILPVVKINACVVKDHGSFVSEPRIKVRGMERHPSRSARSYSVSSEGKRSSGEGDSQMKSVGDRGSKGSSKCISSIKIPKDRIGTVDDLQLHWGDWFYLDGAGHERGPSSFSELQALVDQGVILKHSSVFRKFDRVWVPVTSAMETSDATKMNQEEKNRTSSDLHSQSAALADSKKNLSWLHNLHPQFIGYTCGKLHELVMKSYKSREFAAAINEVLDPWINAKQPKKELEKHMYWKADSDARSSKRARLLVDESEEDYDVEDDLQTVEKDESTFEDLCGDSSFFREDSLSCGSEVGSWGLLDGHVLARVFHFLRLDMKSLTIASLTCKHWRSAVSFYKEISRQVDLSSLGPQCTDSMIVNIMSGYGKEKINSMVLIGCTNITPCTLEEILGSLSCLSTVDIRGCTQFGELVIKFQNLNWIKSRSPRGTKIHDESNSKLRSLKQISEKSSGFSRNKVLGNDMDDFSELKVYFDSVDKRDSANQSFRGSLYKRSKLFDARRSSSILSRDARMRRLSIKKSENGYKRMEEFVASSLKDIMKENTFDFFVPKVAEIQDRMRNGHYIRRGLSSVKEDISRMCRDAIKAKNRGDAGDMNHIITLFIQLATRLEGASKSSHARDELIKSWEDDTFAGVSSASKSKKKLNKATERKLRSNGSFVNGSLDNGEYASDREIRRRLSRLNKKSMDSESETSDDFDRSSEDSKSNSESTASDTESDLESGSQSQTGQSTGDGCFAHDEGLDSVTDDREWGARMTKSSLVPPVTRKYEVIDEYVIVSHEEDVKRKMQVSLPDDYVEKLNSQKNGSEESDMELPEVKDFKPRKMLGDEVLEQEVYGIDPYSHNLLLDSMPEELDWPLLEKHLFIEDVLLRTLNKQVRHFTGTGTTPMIFPLRPVVEDIRKTAEADSDIRTLRMCQGILKAIDSRPDDKYVAYRKGLGVVCNKEEGFGEEDFVVEFLGEVYPVWKWFEKQDGIRSLQKNSKDPAPEFYNIYLERPKGDADGYDLVVVDAMHKANYASRICHSCRPNCEAKVTAVDGRYQIGIYTVRKIQFGEEITFDYNSVTESKEEYEASVCLCGSQVCRGSYLNLTGEGAFQKVLKDWHGILKRHHLMLEACELNSVSEEDYLDLGRAGLGNCLLGGLPDWVIAYSARLVRFINFERTKLPEEILRHNLEEKRKYFSDICLEVEKSDAEVQAEGVYNQRLQNLAVTLDKVRYVMSSIFGNPKNAPPPLERLSPEEAVAFLWKGEGSLVEELLQSMAPHVEEQLLNDLKSKMLARDPSGSDDIWKELKKSLLWLRDEVRNLPCTYKSRHDAAADLIHIYAYTKCYIRIREYKPVTSPPVYISPLDLGPKYTNKLGADFQEYCKTYGENYCLGQLIFWYNQSSAEPDCSMARASRGCLSLPDIGSFYAKLLKPSRQRVYGPKTVKFMLSRMEKQPQRPWPKDRIWSFNSCPKVLGSPMLDAVVNNSFLDKEMLHWLKHRPAIYQAMWDR</sequence>
<feature type="compositionally biased region" description="Basic and acidic residues" evidence="1">
    <location>
        <begin position="117"/>
        <end position="134"/>
    </location>
</feature>
<gene>
    <name evidence="3" type="ORF">M0R45_032970</name>
</gene>
<feature type="compositionally biased region" description="Basic and acidic residues" evidence="1">
    <location>
        <begin position="401"/>
        <end position="411"/>
    </location>
</feature>
<dbReference type="SMART" id="SM00317">
    <property type="entry name" value="SET"/>
    <property type="match status" value="1"/>
</dbReference>
<dbReference type="Pfam" id="PF00856">
    <property type="entry name" value="SET"/>
    <property type="match status" value="1"/>
</dbReference>
<feature type="compositionally biased region" description="Basic and acidic residues" evidence="1">
    <location>
        <begin position="370"/>
        <end position="393"/>
    </location>
</feature>
<proteinExistence type="predicted"/>
<feature type="region of interest" description="Disordered" evidence="1">
    <location>
        <begin position="257"/>
        <end position="645"/>
    </location>
</feature>
<feature type="compositionally biased region" description="Basic and acidic residues" evidence="1">
    <location>
        <begin position="1001"/>
        <end position="1011"/>
    </location>
</feature>
<dbReference type="InterPro" id="IPR001214">
    <property type="entry name" value="SET_dom"/>
</dbReference>
<feature type="compositionally biased region" description="Basic and acidic residues" evidence="1">
    <location>
        <begin position="537"/>
        <end position="561"/>
    </location>
</feature>
<feature type="compositionally biased region" description="Basic residues" evidence="1">
    <location>
        <begin position="50"/>
        <end position="59"/>
    </location>
</feature>
<feature type="compositionally biased region" description="Polar residues" evidence="1">
    <location>
        <begin position="596"/>
        <end position="605"/>
    </location>
</feature>